<dbReference type="AlphaFoldDB" id="A0A317DG12"/>
<evidence type="ECO:0000259" key="2">
    <source>
        <dbReference type="Pfam" id="PF12770"/>
    </source>
</evidence>
<name>A0A317DG12_9ACTN</name>
<evidence type="ECO:0000256" key="1">
    <source>
        <dbReference type="SAM" id="MobiDB-lite"/>
    </source>
</evidence>
<accession>A0A317DG12</accession>
<organism evidence="3 4">
    <name type="scientific">Micromonospora sicca</name>
    <dbReference type="NCBI Taxonomy" id="2202420"/>
    <lineage>
        <taxon>Bacteria</taxon>
        <taxon>Bacillati</taxon>
        <taxon>Actinomycetota</taxon>
        <taxon>Actinomycetes</taxon>
        <taxon>Micromonosporales</taxon>
        <taxon>Micromonosporaceae</taxon>
        <taxon>Micromonospora</taxon>
    </lineage>
</organism>
<gene>
    <name evidence="3" type="ORF">DKT69_26195</name>
</gene>
<dbReference type="Proteomes" id="UP000246050">
    <property type="component" value="Unassembled WGS sequence"/>
</dbReference>
<proteinExistence type="predicted"/>
<comment type="caution">
    <text evidence="3">The sequence shown here is derived from an EMBL/GenBank/DDBJ whole genome shotgun (WGS) entry which is preliminary data.</text>
</comment>
<sequence length="831" mass="90677">MVPKSVPHHTAPSTRRLPHVPDRHDDDFPLDATRCLSSDDADMTAEPEATIEAVSPATRRALARDDLVQVARDADEAVGIVRQNDAKGRTVHNERGLFSLALERHLEGARDLDGQADQWASRSTFLANAGAIALFSELVENTLDLPVEDRPDPVDLYDRANQEVARTADLPDNDPDRDLFLGRTHTHGKIRSLRMAGRLREAIGLATRDPGYFHGAGANNYRGHFEYELGAGLILAGLAGQVEPGLRESDEFWSSGPGAPWPTGHRSELIRGIAAREAGDAEEAERWLRRASRRLAEHRATARRDDEQPASADAGDVPELLVTLTLAEQLVLGEPDAAAIDEAIELGRTALTIAERTRSRWRVISRSRSPLATAFQRIYGDIALLASTLPGRRAAELGLAVSLSAKQTGFASLMRADRSLMSPTMSGVIDDIVAFEEQLHNPEASARECVSTAEDLVRRRGELENLVSPLLASTVLPKPADLTEVVRLVGDRHALDFVALPDTLTRRTNWFRSLIRPDGDLTFERFTPGAPFAAFFHGRGQTRPWIGQLAHATEWDGPDWHGLACELLPTALLDRLRDATRRAPVELLISPHSLLSMLPWPALTIDEDGARLVERATITQVPVLTCLSGDQPGPVEGPALVRLVSQPEDSIDVTQERDAWGLPDRGAQPVPLTRCHVDPSTQPATMERPLIAVLSEKEAPWRFLHIAAHGGGNGLGQFLLLPERLTAARALGLRWPRSVLMASCQVGRLPNPADAEPFGFVMAAFAGGSRCVVAGIDRVPDKWSGWIASRIVGLVLPGGLRLDQALRQAQIEALDRGAGEHRWALLNAFGR</sequence>
<dbReference type="Pfam" id="PF12770">
    <property type="entry name" value="CHAT"/>
    <property type="match status" value="1"/>
</dbReference>
<protein>
    <recommendedName>
        <fullName evidence="2">CHAT domain-containing protein</fullName>
    </recommendedName>
</protein>
<dbReference type="EMBL" id="QGKS01000312">
    <property type="protein sequence ID" value="PWR11673.1"/>
    <property type="molecule type" value="Genomic_DNA"/>
</dbReference>
<reference evidence="3 4" key="1">
    <citation type="submission" date="2018-05" db="EMBL/GenBank/DDBJ databases">
        <title>Micromonosporas from Atacama Desert.</title>
        <authorList>
            <person name="Carro L."/>
            <person name="Golinska P."/>
            <person name="Klenk H.-P."/>
            <person name="Goodfellow M."/>
        </authorList>
    </citation>
    <scope>NUCLEOTIDE SEQUENCE [LARGE SCALE GENOMIC DNA]</scope>
    <source>
        <strain evidence="3 4">4G51</strain>
    </source>
</reference>
<evidence type="ECO:0000313" key="3">
    <source>
        <dbReference type="EMBL" id="PWR11673.1"/>
    </source>
</evidence>
<dbReference type="InterPro" id="IPR024983">
    <property type="entry name" value="CHAT_dom"/>
</dbReference>
<feature type="region of interest" description="Disordered" evidence="1">
    <location>
        <begin position="1"/>
        <end position="27"/>
    </location>
</feature>
<evidence type="ECO:0000313" key="4">
    <source>
        <dbReference type="Proteomes" id="UP000246050"/>
    </source>
</evidence>
<feature type="domain" description="CHAT" evidence="2">
    <location>
        <begin position="567"/>
        <end position="829"/>
    </location>
</feature>